<dbReference type="SUPFAM" id="SSF47413">
    <property type="entry name" value="lambda repressor-like DNA-binding domains"/>
    <property type="match status" value="1"/>
</dbReference>
<gene>
    <name evidence="2" type="ORF">Aca07nite_88260</name>
</gene>
<feature type="compositionally biased region" description="Basic and acidic residues" evidence="1">
    <location>
        <begin position="119"/>
        <end position="131"/>
    </location>
</feature>
<sequence length="326" mass="34951">MFWTIYAEGDAVMTGDRWTTPPAVPDEFWTHPPLVQALAARHMGRVLRAYRHHPWHGHRPLSQAVVAGWLGTEQSRLSKIETGLPSRKLDWLRFVARLLCIPGELLWFAVDDDLAVSGDTRRPVRQQRGDGGEPPPRNEQLKAARLRLPSPADPGLRMSRADVAAAVNTYLADHNLPPLYLDATYIGKLERGMARWPRVNLRRALRAVLGAATDADLGFAPQRHTEAERLTGLAAATGPTLVADAAEQPTVVAEPAGIPAIGAVVAGPAQVTVSVDTASSTGPVVVTVSVLPASEPTAQEAGDPVAGVHSLERARAARAARQGRSA</sequence>
<dbReference type="RefSeq" id="WP_204301680.1">
    <property type="nucleotide sequence ID" value="NZ_BAAAGQ010000060.1"/>
</dbReference>
<evidence type="ECO:0000256" key="1">
    <source>
        <dbReference type="SAM" id="MobiDB-lite"/>
    </source>
</evidence>
<organism evidence="2">
    <name type="scientific">Actinoplanes campanulatus</name>
    <dbReference type="NCBI Taxonomy" id="113559"/>
    <lineage>
        <taxon>Bacteria</taxon>
        <taxon>Bacillati</taxon>
        <taxon>Actinomycetota</taxon>
        <taxon>Actinomycetes</taxon>
        <taxon>Micromonosporales</taxon>
        <taxon>Micromonosporaceae</taxon>
        <taxon>Actinoplanes</taxon>
    </lineage>
</organism>
<dbReference type="EMBL" id="BOMF01000189">
    <property type="protein sequence ID" value="GID51551.1"/>
    <property type="molecule type" value="Genomic_DNA"/>
</dbReference>
<accession>A0ABQ3WZD5</accession>
<dbReference type="InterPro" id="IPR010982">
    <property type="entry name" value="Lambda_DNA-bd_dom_sf"/>
</dbReference>
<evidence type="ECO:0000313" key="2">
    <source>
        <dbReference type="EMBL" id="GID51551.1"/>
    </source>
</evidence>
<proteinExistence type="predicted"/>
<evidence type="ECO:0008006" key="3">
    <source>
        <dbReference type="Google" id="ProtNLM"/>
    </source>
</evidence>
<feature type="region of interest" description="Disordered" evidence="1">
    <location>
        <begin position="119"/>
        <end position="138"/>
    </location>
</feature>
<dbReference type="Pfam" id="PF13560">
    <property type="entry name" value="HTH_31"/>
    <property type="match status" value="1"/>
</dbReference>
<comment type="caution">
    <text evidence="2">The sequence shown here is derived from an EMBL/GenBank/DDBJ whole genome shotgun (WGS) entry which is preliminary data.</text>
</comment>
<reference evidence="2" key="1">
    <citation type="submission" date="2021-01" db="EMBL/GenBank/DDBJ databases">
        <title>Whole genome shotgun sequence of Actinoplanes capillaceus NBRC 16408.</title>
        <authorList>
            <person name="Komaki H."/>
            <person name="Tamura T."/>
        </authorList>
    </citation>
    <scope>NUCLEOTIDE SEQUENCE [LARGE SCALE GENOMIC DNA]</scope>
    <source>
        <strain evidence="2">NBRC 16408</strain>
    </source>
</reference>
<name>A0ABQ3WZD5_9ACTN</name>
<protein>
    <recommendedName>
        <fullName evidence="3">Helix-turn-helix domain-containing protein</fullName>
    </recommendedName>
</protein>